<protein>
    <submittedName>
        <fullName evidence="7">Gag-pol polyprotein</fullName>
    </submittedName>
</protein>
<sequence>MGHLRGSIRRDFKSKDFTLADPDITGCSRHMTGNASFFSKLSEWNVGSVVFGDGGKGKIIGKGTIDHPRLPYLLNVRLVQGLSANLISISQLCDQGYHVSFSKDRCNVIDSQNKEASLWHKRLGHISGTSIAKAVQAEAIVGLPPLTFNSQECCSDCPTGKQVKASHKSTNQSSTTRTLELLHIDLMGPMQTESLGGKRKWNSKSDRGIFLGYSTNSHIYRVYNQRTRTVMESINVIIDDHGNTFKRSLDEEDGLVWVLNSRHIITTCSEHSAQIEENSDSPSHSNVDSMVTPVEEPLVAHFEAYDSEALTSQKTTKCSIKQPDIADTAGSSIQKLVPPTHIAKNHSSSSIIGDVHSGIITRKKERRDYNKMVANVCYISTVEPTTVAAAVTVDIQEQADEQGRVIQNKARLVAQGYSQIEVLDFGETFAPVARLVAVRLLLSFACFQKFKLFQMDVKSAFLNGYLSKEVYVTQPKGFVDPVYSEHVYKLRKALYSLKQAPRAWPNPSGRQLLPSEIDKRYCWGKIDTSLYPSSIESLLYLTDSRPDIAFEFVPTIRQIHEHFTFIVLNAY</sequence>
<dbReference type="InterPro" id="IPR057670">
    <property type="entry name" value="SH3_retrovirus"/>
</dbReference>
<accession>A0A5D3C9E2</accession>
<name>A0A5D3C9E2_CUCMM</name>
<gene>
    <name evidence="7" type="ORF">E5676_scaffold265G00340</name>
</gene>
<dbReference type="Pfam" id="PF07727">
    <property type="entry name" value="RVT_2"/>
    <property type="match status" value="1"/>
</dbReference>
<dbReference type="InterPro" id="IPR054722">
    <property type="entry name" value="PolX-like_BBD"/>
</dbReference>
<dbReference type="EMBL" id="SSTD01012952">
    <property type="protein sequence ID" value="TYK07922.1"/>
    <property type="molecule type" value="Genomic_DNA"/>
</dbReference>
<keyword evidence="3" id="KW-0378">Hydrolase</keyword>
<dbReference type="GO" id="GO:0046872">
    <property type="term" value="F:metal ion binding"/>
    <property type="evidence" value="ECO:0007669"/>
    <property type="project" value="UniProtKB-KW"/>
</dbReference>
<dbReference type="InterPro" id="IPR013103">
    <property type="entry name" value="RVT_2"/>
</dbReference>
<comment type="caution">
    <text evidence="7">The sequence shown here is derived from an EMBL/GenBank/DDBJ whole genome shotgun (WGS) entry which is preliminary data.</text>
</comment>
<evidence type="ECO:0000259" key="5">
    <source>
        <dbReference type="Pfam" id="PF22936"/>
    </source>
</evidence>
<proteinExistence type="predicted"/>
<evidence type="ECO:0000256" key="3">
    <source>
        <dbReference type="ARBA" id="ARBA00022801"/>
    </source>
</evidence>
<dbReference type="Pfam" id="PF25597">
    <property type="entry name" value="SH3_retrovirus"/>
    <property type="match status" value="1"/>
</dbReference>
<dbReference type="GO" id="GO:0006508">
    <property type="term" value="P:proteolysis"/>
    <property type="evidence" value="ECO:0007669"/>
    <property type="project" value="UniProtKB-KW"/>
</dbReference>
<dbReference type="InterPro" id="IPR039537">
    <property type="entry name" value="Retrotran_Ty1/copia-like"/>
</dbReference>
<evidence type="ECO:0000259" key="4">
    <source>
        <dbReference type="Pfam" id="PF07727"/>
    </source>
</evidence>
<evidence type="ECO:0000313" key="7">
    <source>
        <dbReference type="EMBL" id="TYK07922.1"/>
    </source>
</evidence>
<feature type="domain" description="Retrovirus-related Pol polyprotein from transposon TNT 1-94-like beta-barrel" evidence="5">
    <location>
        <begin position="25"/>
        <end position="97"/>
    </location>
</feature>
<feature type="domain" description="Reverse transcriptase Ty1/copia-type" evidence="4">
    <location>
        <begin position="398"/>
        <end position="505"/>
    </location>
</feature>
<evidence type="ECO:0000259" key="6">
    <source>
        <dbReference type="Pfam" id="PF25597"/>
    </source>
</evidence>
<evidence type="ECO:0000256" key="2">
    <source>
        <dbReference type="ARBA" id="ARBA00022723"/>
    </source>
</evidence>
<dbReference type="Pfam" id="PF22936">
    <property type="entry name" value="Pol_BBD"/>
    <property type="match status" value="1"/>
</dbReference>
<evidence type="ECO:0000313" key="8">
    <source>
        <dbReference type="Proteomes" id="UP000321947"/>
    </source>
</evidence>
<dbReference type="AlphaFoldDB" id="A0A5D3C9E2"/>
<organism evidence="7 8">
    <name type="scientific">Cucumis melo var. makuwa</name>
    <name type="common">Oriental melon</name>
    <dbReference type="NCBI Taxonomy" id="1194695"/>
    <lineage>
        <taxon>Eukaryota</taxon>
        <taxon>Viridiplantae</taxon>
        <taxon>Streptophyta</taxon>
        <taxon>Embryophyta</taxon>
        <taxon>Tracheophyta</taxon>
        <taxon>Spermatophyta</taxon>
        <taxon>Magnoliopsida</taxon>
        <taxon>eudicotyledons</taxon>
        <taxon>Gunneridae</taxon>
        <taxon>Pentapetalae</taxon>
        <taxon>rosids</taxon>
        <taxon>fabids</taxon>
        <taxon>Cucurbitales</taxon>
        <taxon>Cucurbitaceae</taxon>
        <taxon>Benincaseae</taxon>
        <taxon>Cucumis</taxon>
    </lineage>
</organism>
<keyword evidence="2" id="KW-0479">Metal-binding</keyword>
<dbReference type="PANTHER" id="PTHR42648">
    <property type="entry name" value="TRANSPOSASE, PUTATIVE-RELATED"/>
    <property type="match status" value="1"/>
</dbReference>
<dbReference type="Proteomes" id="UP000321947">
    <property type="component" value="Unassembled WGS sequence"/>
</dbReference>
<dbReference type="PANTHER" id="PTHR42648:SF21">
    <property type="entry name" value="CYSTEINE-RICH RLK (RECEPTOR-LIKE PROTEIN KINASE) 8"/>
    <property type="match status" value="1"/>
</dbReference>
<keyword evidence="1" id="KW-0645">Protease</keyword>
<reference evidence="7 8" key="1">
    <citation type="submission" date="2019-08" db="EMBL/GenBank/DDBJ databases">
        <title>Draft genome sequences of two oriental melons (Cucumis melo L. var makuwa).</title>
        <authorList>
            <person name="Kwon S.-Y."/>
        </authorList>
    </citation>
    <scope>NUCLEOTIDE SEQUENCE [LARGE SCALE GENOMIC DNA]</scope>
    <source>
        <strain evidence="8">cv. Chang Bougi</strain>
        <tissue evidence="7">Leaf</tissue>
    </source>
</reference>
<evidence type="ECO:0000256" key="1">
    <source>
        <dbReference type="ARBA" id="ARBA00022670"/>
    </source>
</evidence>
<feature type="domain" description="Retroviral polymerase SH3-like" evidence="6">
    <location>
        <begin position="198"/>
        <end position="244"/>
    </location>
</feature>
<dbReference type="GO" id="GO:0008233">
    <property type="term" value="F:peptidase activity"/>
    <property type="evidence" value="ECO:0007669"/>
    <property type="project" value="UniProtKB-KW"/>
</dbReference>